<proteinExistence type="predicted"/>
<sequence length="315" mass="35160">MAFDIHVSGNGADQAIVLQDTTSGTYAEVYCVGALLNKFALPFQGNPFNVVEGFSSPAEALADITNGFKSAKLSPFTCRMNKGEYTFQEQSYKIEKFYLPPHAIHGIIYDAVYTVTDTRANDNEASVTLQYQYTGTDKGFPFPYQVTVKWQLQAGNKLTVATTLQHQNEQAIPLADGWHPYFTLDVPVDACSLYFTSDTQLEFDETLIPTGKRLADNRFANIPASLDGVFLDNCFEIDKHTAKPVCVYSSKNLKLTIAPDASYPYFQIYTPPHRQSIAIENLSAPPDAFNNKIALHYAEKNTPYQYTTTYIIETV</sequence>
<dbReference type="Gene3D" id="2.70.98.10">
    <property type="match status" value="1"/>
</dbReference>
<organism evidence="4 5">
    <name type="scientific">Filimonas zeae</name>
    <dbReference type="NCBI Taxonomy" id="1737353"/>
    <lineage>
        <taxon>Bacteria</taxon>
        <taxon>Pseudomonadati</taxon>
        <taxon>Bacteroidota</taxon>
        <taxon>Chitinophagia</taxon>
        <taxon>Chitinophagales</taxon>
        <taxon>Chitinophagaceae</taxon>
        <taxon>Filimonas</taxon>
    </lineage>
</organism>
<dbReference type="RefSeq" id="WP_188956248.1">
    <property type="nucleotide sequence ID" value="NZ_BMIB01000004.1"/>
</dbReference>
<dbReference type="InterPro" id="IPR014718">
    <property type="entry name" value="GH-type_carb-bd"/>
</dbReference>
<dbReference type="GO" id="GO:0006006">
    <property type="term" value="P:glucose metabolic process"/>
    <property type="evidence" value="ECO:0007669"/>
    <property type="project" value="TreeGrafter"/>
</dbReference>
<dbReference type="GO" id="GO:0030246">
    <property type="term" value="F:carbohydrate binding"/>
    <property type="evidence" value="ECO:0007669"/>
    <property type="project" value="InterPro"/>
</dbReference>
<dbReference type="PANTHER" id="PTHR10091">
    <property type="entry name" value="ALDOSE-1-EPIMERASE"/>
    <property type="match status" value="1"/>
</dbReference>
<dbReference type="Proteomes" id="UP000627292">
    <property type="component" value="Unassembled WGS sequence"/>
</dbReference>
<comment type="subunit">
    <text evidence="2">Monomer.</text>
</comment>
<protein>
    <submittedName>
        <fullName evidence="4">Aldose epimerase</fullName>
    </submittedName>
</protein>
<dbReference type="EMBL" id="BMIB01000004">
    <property type="protein sequence ID" value="GGH77196.1"/>
    <property type="molecule type" value="Genomic_DNA"/>
</dbReference>
<name>A0A917J2R1_9BACT</name>
<evidence type="ECO:0000256" key="2">
    <source>
        <dbReference type="ARBA" id="ARBA00011245"/>
    </source>
</evidence>
<dbReference type="CDD" id="cd01081">
    <property type="entry name" value="Aldose_epim"/>
    <property type="match status" value="1"/>
</dbReference>
<comment type="caution">
    <text evidence="4">The sequence shown here is derived from an EMBL/GenBank/DDBJ whole genome shotgun (WGS) entry which is preliminary data.</text>
</comment>
<evidence type="ECO:0000313" key="5">
    <source>
        <dbReference type="Proteomes" id="UP000627292"/>
    </source>
</evidence>
<dbReference type="SUPFAM" id="SSF74650">
    <property type="entry name" value="Galactose mutarotase-like"/>
    <property type="match status" value="1"/>
</dbReference>
<dbReference type="InterPro" id="IPR011013">
    <property type="entry name" value="Gal_mutarotase_sf_dom"/>
</dbReference>
<evidence type="ECO:0000256" key="1">
    <source>
        <dbReference type="ARBA" id="ARBA00001913"/>
    </source>
</evidence>
<dbReference type="AlphaFoldDB" id="A0A917J2R1"/>
<dbReference type="GO" id="GO:0033499">
    <property type="term" value="P:galactose catabolic process via UDP-galactose, Leloir pathway"/>
    <property type="evidence" value="ECO:0007669"/>
    <property type="project" value="TreeGrafter"/>
</dbReference>
<comment type="cofactor">
    <cofactor evidence="1">
        <name>Ca(2+)</name>
        <dbReference type="ChEBI" id="CHEBI:29108"/>
    </cofactor>
</comment>
<evidence type="ECO:0000313" key="4">
    <source>
        <dbReference type="EMBL" id="GGH77196.1"/>
    </source>
</evidence>
<keyword evidence="5" id="KW-1185">Reference proteome</keyword>
<accession>A0A917J2R1</accession>
<reference evidence="4" key="1">
    <citation type="journal article" date="2014" name="Int. J. Syst. Evol. Microbiol.">
        <title>Complete genome sequence of Corynebacterium casei LMG S-19264T (=DSM 44701T), isolated from a smear-ripened cheese.</title>
        <authorList>
            <consortium name="US DOE Joint Genome Institute (JGI-PGF)"/>
            <person name="Walter F."/>
            <person name="Albersmeier A."/>
            <person name="Kalinowski J."/>
            <person name="Ruckert C."/>
        </authorList>
    </citation>
    <scope>NUCLEOTIDE SEQUENCE</scope>
    <source>
        <strain evidence="4">CGMCC 1.15290</strain>
    </source>
</reference>
<reference evidence="4" key="2">
    <citation type="submission" date="2020-09" db="EMBL/GenBank/DDBJ databases">
        <authorList>
            <person name="Sun Q."/>
            <person name="Zhou Y."/>
        </authorList>
    </citation>
    <scope>NUCLEOTIDE SEQUENCE</scope>
    <source>
        <strain evidence="4">CGMCC 1.15290</strain>
    </source>
</reference>
<dbReference type="InterPro" id="IPR008183">
    <property type="entry name" value="Aldose_1/G6P_1-epimerase"/>
</dbReference>
<dbReference type="PANTHER" id="PTHR10091:SF0">
    <property type="entry name" value="GALACTOSE MUTAROTASE"/>
    <property type="match status" value="1"/>
</dbReference>
<gene>
    <name evidence="4" type="ORF">GCM10011379_43180</name>
</gene>
<dbReference type="Pfam" id="PF01263">
    <property type="entry name" value="Aldose_epim"/>
    <property type="match status" value="1"/>
</dbReference>
<evidence type="ECO:0000256" key="3">
    <source>
        <dbReference type="ARBA" id="ARBA00022837"/>
    </source>
</evidence>
<keyword evidence="3" id="KW-0106">Calcium</keyword>
<dbReference type="GO" id="GO:0004034">
    <property type="term" value="F:aldose 1-epimerase activity"/>
    <property type="evidence" value="ECO:0007669"/>
    <property type="project" value="TreeGrafter"/>
</dbReference>